<evidence type="ECO:0000256" key="2">
    <source>
        <dbReference type="ARBA" id="ARBA00022801"/>
    </source>
</evidence>
<dbReference type="GO" id="GO:0006753">
    <property type="term" value="P:nucleoside phosphate metabolic process"/>
    <property type="evidence" value="ECO:0007669"/>
    <property type="project" value="TreeGrafter"/>
</dbReference>
<dbReference type="KEGG" id="sted:SPTER_21210"/>
<dbReference type="Gene3D" id="3.90.79.10">
    <property type="entry name" value="Nucleoside Triphosphate Pyrophosphohydrolase"/>
    <property type="match status" value="1"/>
</dbReference>
<dbReference type="GO" id="GO:0005829">
    <property type="term" value="C:cytosol"/>
    <property type="evidence" value="ECO:0007669"/>
    <property type="project" value="TreeGrafter"/>
</dbReference>
<keyword evidence="2 3" id="KW-0378">Hydrolase</keyword>
<dbReference type="InterPro" id="IPR020476">
    <property type="entry name" value="Nudix_hydrolase"/>
</dbReference>
<dbReference type="EMBL" id="CP036259">
    <property type="protein sequence ID" value="QDR80787.1"/>
    <property type="molecule type" value="Genomic_DNA"/>
</dbReference>
<dbReference type="PANTHER" id="PTHR11839">
    <property type="entry name" value="UDP/ADP-SUGAR PYROPHOSPHATASE"/>
    <property type="match status" value="1"/>
</dbReference>
<accession>A0A517DTW6</accession>
<sequence>MQVFKKYAKLIKGGAGMPHTETEFQEQLITSTRLFEGKVINLRRDEVLLPNGKGGTREVVEHPGAVAVIALTADGKVILVRQYRHPVQQVMLEVPAGKLDPGETPAACALRELAEETGFAANKLRKLTSMYTTPGFSNEIIHIFLAEDLVESAQEPDEDEFINSEKYTPHQIAGMVARGEICDAKSLVALYLAGIPVHA</sequence>
<dbReference type="PROSITE" id="PS51462">
    <property type="entry name" value="NUDIX"/>
    <property type="match status" value="1"/>
</dbReference>
<dbReference type="PROSITE" id="PS00893">
    <property type="entry name" value="NUDIX_BOX"/>
    <property type="match status" value="1"/>
</dbReference>
<dbReference type="CDD" id="cd03424">
    <property type="entry name" value="NUDIX_ADPRase_Nudt5_UGPPase_Nudt14"/>
    <property type="match status" value="1"/>
</dbReference>
<dbReference type="InterPro" id="IPR020084">
    <property type="entry name" value="NUDIX_hydrolase_CS"/>
</dbReference>
<dbReference type="EC" id="3.6.1.13" evidence="5"/>
<evidence type="ECO:0000256" key="3">
    <source>
        <dbReference type="RuleBase" id="RU003476"/>
    </source>
</evidence>
<name>A0A517DTW6_9FIRM</name>
<dbReference type="InterPro" id="IPR000086">
    <property type="entry name" value="NUDIX_hydrolase_dom"/>
</dbReference>
<dbReference type="PRINTS" id="PR00502">
    <property type="entry name" value="NUDIXFAMILY"/>
</dbReference>
<feature type="domain" description="Nudix hydrolase" evidence="4">
    <location>
        <begin position="60"/>
        <end position="189"/>
    </location>
</feature>
<dbReference type="PANTHER" id="PTHR11839:SF18">
    <property type="entry name" value="NUDIX HYDROLASE DOMAIN-CONTAINING PROTEIN"/>
    <property type="match status" value="1"/>
</dbReference>
<evidence type="ECO:0000313" key="6">
    <source>
        <dbReference type="Proteomes" id="UP000320776"/>
    </source>
</evidence>
<keyword evidence="6" id="KW-1185">Reference proteome</keyword>
<reference evidence="5 6" key="1">
    <citation type="submission" date="2019-02" db="EMBL/GenBank/DDBJ databases">
        <title>Closed genome of Sporomusa termitida DSM 4440.</title>
        <authorList>
            <person name="Poehlein A."/>
            <person name="Daniel R."/>
        </authorList>
    </citation>
    <scope>NUCLEOTIDE SEQUENCE [LARGE SCALE GENOMIC DNA]</scope>
    <source>
        <strain evidence="5 6">DSM 4440</strain>
    </source>
</reference>
<dbReference type="FunFam" id="3.90.79.10:FF:000024">
    <property type="entry name" value="ADP-ribose pyrophosphatase"/>
    <property type="match status" value="1"/>
</dbReference>
<organism evidence="5 6">
    <name type="scientific">Sporomusa termitida</name>
    <dbReference type="NCBI Taxonomy" id="2377"/>
    <lineage>
        <taxon>Bacteria</taxon>
        <taxon>Bacillati</taxon>
        <taxon>Bacillota</taxon>
        <taxon>Negativicutes</taxon>
        <taxon>Selenomonadales</taxon>
        <taxon>Sporomusaceae</taxon>
        <taxon>Sporomusa</taxon>
    </lineage>
</organism>
<dbReference type="SUPFAM" id="SSF55811">
    <property type="entry name" value="Nudix"/>
    <property type="match status" value="1"/>
</dbReference>
<dbReference type="GO" id="GO:0019693">
    <property type="term" value="P:ribose phosphate metabolic process"/>
    <property type="evidence" value="ECO:0007669"/>
    <property type="project" value="TreeGrafter"/>
</dbReference>
<gene>
    <name evidence="5" type="primary">nudF</name>
    <name evidence="5" type="ORF">SPTER_21210</name>
</gene>
<evidence type="ECO:0000313" key="5">
    <source>
        <dbReference type="EMBL" id="QDR80787.1"/>
    </source>
</evidence>
<dbReference type="AlphaFoldDB" id="A0A517DTW6"/>
<dbReference type="GO" id="GO:0047631">
    <property type="term" value="F:ADP-ribose diphosphatase activity"/>
    <property type="evidence" value="ECO:0007669"/>
    <property type="project" value="UniProtKB-EC"/>
</dbReference>
<evidence type="ECO:0000256" key="1">
    <source>
        <dbReference type="ARBA" id="ARBA00001946"/>
    </source>
</evidence>
<evidence type="ECO:0000259" key="4">
    <source>
        <dbReference type="PROSITE" id="PS51462"/>
    </source>
</evidence>
<dbReference type="InterPro" id="IPR015797">
    <property type="entry name" value="NUDIX_hydrolase-like_dom_sf"/>
</dbReference>
<dbReference type="Pfam" id="PF00293">
    <property type="entry name" value="NUDIX"/>
    <property type="match status" value="1"/>
</dbReference>
<comment type="cofactor">
    <cofactor evidence="1">
        <name>Mg(2+)</name>
        <dbReference type="ChEBI" id="CHEBI:18420"/>
    </cofactor>
</comment>
<comment type="similarity">
    <text evidence="3">Belongs to the Nudix hydrolase family.</text>
</comment>
<proteinExistence type="inferred from homology"/>
<dbReference type="Proteomes" id="UP000320776">
    <property type="component" value="Chromosome"/>
</dbReference>
<protein>
    <submittedName>
        <fullName evidence="5">ADP-ribose pyrophosphatase</fullName>
        <ecNumber evidence="5">3.6.1.13</ecNumber>
    </submittedName>
</protein>